<dbReference type="EMBL" id="CP036267">
    <property type="protein sequence ID" value="QDT35175.1"/>
    <property type="molecule type" value="Genomic_DNA"/>
</dbReference>
<feature type="compositionally biased region" description="Low complexity" evidence="1">
    <location>
        <begin position="28"/>
        <end position="45"/>
    </location>
</feature>
<protein>
    <submittedName>
        <fullName evidence="3">Uncharacterized protein</fullName>
    </submittedName>
</protein>
<keyword evidence="2" id="KW-0732">Signal</keyword>
<evidence type="ECO:0000256" key="2">
    <source>
        <dbReference type="SAM" id="SignalP"/>
    </source>
</evidence>
<dbReference type="AlphaFoldDB" id="A0A517QU56"/>
<keyword evidence="4" id="KW-1185">Reference proteome</keyword>
<evidence type="ECO:0000313" key="4">
    <source>
        <dbReference type="Proteomes" id="UP000315724"/>
    </source>
</evidence>
<accession>A0A517QU56</accession>
<evidence type="ECO:0000256" key="1">
    <source>
        <dbReference type="SAM" id="MobiDB-lite"/>
    </source>
</evidence>
<feature type="region of interest" description="Disordered" evidence="1">
    <location>
        <begin position="22"/>
        <end position="96"/>
    </location>
</feature>
<name>A0A517QU56_9PLAN</name>
<reference evidence="3 4" key="1">
    <citation type="submission" date="2019-02" db="EMBL/GenBank/DDBJ databases">
        <title>Deep-cultivation of Planctomycetes and their phenomic and genomic characterization uncovers novel biology.</title>
        <authorList>
            <person name="Wiegand S."/>
            <person name="Jogler M."/>
            <person name="Boedeker C."/>
            <person name="Pinto D."/>
            <person name="Vollmers J."/>
            <person name="Rivas-Marin E."/>
            <person name="Kohn T."/>
            <person name="Peeters S.H."/>
            <person name="Heuer A."/>
            <person name="Rast P."/>
            <person name="Oberbeckmann S."/>
            <person name="Bunk B."/>
            <person name="Jeske O."/>
            <person name="Meyerdierks A."/>
            <person name="Storesund J.E."/>
            <person name="Kallscheuer N."/>
            <person name="Luecker S."/>
            <person name="Lage O.M."/>
            <person name="Pohl T."/>
            <person name="Merkel B.J."/>
            <person name="Hornburger P."/>
            <person name="Mueller R.-W."/>
            <person name="Bruemmer F."/>
            <person name="Labrenz M."/>
            <person name="Spormann A.M."/>
            <person name="Op den Camp H."/>
            <person name="Overmann J."/>
            <person name="Amann R."/>
            <person name="Jetten M.S.M."/>
            <person name="Mascher T."/>
            <person name="Medema M.H."/>
            <person name="Devos D.P."/>
            <person name="Kaster A.-K."/>
            <person name="Ovreas L."/>
            <person name="Rohde M."/>
            <person name="Galperin M.Y."/>
            <person name="Jogler C."/>
        </authorList>
    </citation>
    <scope>NUCLEOTIDE SEQUENCE [LARGE SCALE GENOMIC DNA]</scope>
    <source>
        <strain evidence="3 4">Mal48</strain>
    </source>
</reference>
<sequence length="172" mass="18928" precursor="true">MKQLGCWKGMRQILLLAILTSGCPQAPPSSSQQPEVEEVSSQAEEPPQEPPPSPATTNDAKPPNPTRENFTPPGPTQTPPQKDLDDNRQSDLSAIENSRRLFKASQSKFAAGQTAEAFEDARRSWSLIKDVDDPEAENMKGEVFRHLKAVVSKLKVNNKGISSDQDRPLLLK</sequence>
<feature type="chain" id="PRO_5021728377" evidence="2">
    <location>
        <begin position="27"/>
        <end position="172"/>
    </location>
</feature>
<evidence type="ECO:0000313" key="3">
    <source>
        <dbReference type="EMBL" id="QDT35175.1"/>
    </source>
</evidence>
<gene>
    <name evidence="3" type="ORF">Mal48_44510</name>
</gene>
<proteinExistence type="predicted"/>
<organism evidence="3 4">
    <name type="scientific">Thalassoglobus polymorphus</name>
    <dbReference type="NCBI Taxonomy" id="2527994"/>
    <lineage>
        <taxon>Bacteria</taxon>
        <taxon>Pseudomonadati</taxon>
        <taxon>Planctomycetota</taxon>
        <taxon>Planctomycetia</taxon>
        <taxon>Planctomycetales</taxon>
        <taxon>Planctomycetaceae</taxon>
        <taxon>Thalassoglobus</taxon>
    </lineage>
</organism>
<dbReference type="PROSITE" id="PS51257">
    <property type="entry name" value="PROKAR_LIPOPROTEIN"/>
    <property type="match status" value="1"/>
</dbReference>
<feature type="signal peptide" evidence="2">
    <location>
        <begin position="1"/>
        <end position="26"/>
    </location>
</feature>
<dbReference type="KEGG" id="tpol:Mal48_44510"/>
<dbReference type="Proteomes" id="UP000315724">
    <property type="component" value="Chromosome"/>
</dbReference>